<dbReference type="PANTHER" id="PTHR36302:SF1">
    <property type="entry name" value="COPPER CHAPERONE PCU(A)C"/>
    <property type="match status" value="1"/>
</dbReference>
<evidence type="ECO:0000313" key="2">
    <source>
        <dbReference type="EMBL" id="MEK8050019.1"/>
    </source>
</evidence>
<dbReference type="PANTHER" id="PTHR36302">
    <property type="entry name" value="BLR7088 PROTEIN"/>
    <property type="match status" value="1"/>
</dbReference>
<sequence>MTVRLPRRQCLRAALGLGAAGLLPSARACEFFAPTLRIFHPWTRATAEGADEAVVSMKFDGVQRADRLVGVQTPVALHADIAGALARPVVDFAIPAGRDSELAEGGTWLRLSGLQMPLHVGRAYPLTLQFEHGGEVPAQLSIDFPSFRFR</sequence>
<dbReference type="SUPFAM" id="SSF110087">
    <property type="entry name" value="DR1885-like metal-binding protein"/>
    <property type="match status" value="1"/>
</dbReference>
<dbReference type="Gene3D" id="2.60.40.1890">
    <property type="entry name" value="PCu(A)C copper chaperone"/>
    <property type="match status" value="1"/>
</dbReference>
<dbReference type="Pfam" id="PF04314">
    <property type="entry name" value="PCuAC"/>
    <property type="match status" value="1"/>
</dbReference>
<proteinExistence type="predicted"/>
<name>A0ABU9CDQ7_9BURK</name>
<keyword evidence="1" id="KW-0732">Signal</keyword>
<reference evidence="2 3" key="1">
    <citation type="submission" date="2024-04" db="EMBL/GenBank/DDBJ databases">
        <title>Novel species of the genus Ideonella isolated from streams.</title>
        <authorList>
            <person name="Lu H."/>
        </authorList>
    </citation>
    <scope>NUCLEOTIDE SEQUENCE [LARGE SCALE GENOMIC DNA]</scope>
    <source>
        <strain evidence="2 3">DXS22W</strain>
    </source>
</reference>
<dbReference type="InterPro" id="IPR036182">
    <property type="entry name" value="PCuAC_sf"/>
</dbReference>
<keyword evidence="3" id="KW-1185">Reference proteome</keyword>
<feature type="chain" id="PRO_5047142451" evidence="1">
    <location>
        <begin position="29"/>
        <end position="150"/>
    </location>
</feature>
<dbReference type="InterPro" id="IPR058248">
    <property type="entry name" value="Lxx211020-like"/>
</dbReference>
<feature type="signal peptide" evidence="1">
    <location>
        <begin position="1"/>
        <end position="28"/>
    </location>
</feature>
<dbReference type="InterPro" id="IPR007410">
    <property type="entry name" value="LpqE-like"/>
</dbReference>
<dbReference type="PROSITE" id="PS51318">
    <property type="entry name" value="TAT"/>
    <property type="match status" value="1"/>
</dbReference>
<gene>
    <name evidence="2" type="ORF">AACH10_07205</name>
</gene>
<organism evidence="2 3">
    <name type="scientific">Pseudaquabacterium inlustre</name>
    <dbReference type="NCBI Taxonomy" id="2984192"/>
    <lineage>
        <taxon>Bacteria</taxon>
        <taxon>Pseudomonadati</taxon>
        <taxon>Pseudomonadota</taxon>
        <taxon>Betaproteobacteria</taxon>
        <taxon>Burkholderiales</taxon>
        <taxon>Sphaerotilaceae</taxon>
        <taxon>Pseudaquabacterium</taxon>
    </lineage>
</organism>
<dbReference type="Proteomes" id="UP001365405">
    <property type="component" value="Unassembled WGS sequence"/>
</dbReference>
<protein>
    <submittedName>
        <fullName evidence="2">Copper chaperone PCu(A)C</fullName>
    </submittedName>
</protein>
<evidence type="ECO:0000256" key="1">
    <source>
        <dbReference type="SAM" id="SignalP"/>
    </source>
</evidence>
<dbReference type="InterPro" id="IPR006311">
    <property type="entry name" value="TAT_signal"/>
</dbReference>
<comment type="caution">
    <text evidence="2">The sequence shown here is derived from an EMBL/GenBank/DDBJ whole genome shotgun (WGS) entry which is preliminary data.</text>
</comment>
<accession>A0ABU9CDQ7</accession>
<evidence type="ECO:0000313" key="3">
    <source>
        <dbReference type="Proteomes" id="UP001365405"/>
    </source>
</evidence>
<dbReference type="EMBL" id="JBBUTH010000003">
    <property type="protein sequence ID" value="MEK8050019.1"/>
    <property type="molecule type" value="Genomic_DNA"/>
</dbReference>
<dbReference type="RefSeq" id="WP_341409688.1">
    <property type="nucleotide sequence ID" value="NZ_JBBUTH010000003.1"/>
</dbReference>